<proteinExistence type="predicted"/>
<organism evidence="1 2">
    <name type="scientific">Naganishia friedmannii</name>
    <dbReference type="NCBI Taxonomy" id="89922"/>
    <lineage>
        <taxon>Eukaryota</taxon>
        <taxon>Fungi</taxon>
        <taxon>Dikarya</taxon>
        <taxon>Basidiomycota</taxon>
        <taxon>Agaricomycotina</taxon>
        <taxon>Tremellomycetes</taxon>
        <taxon>Filobasidiales</taxon>
        <taxon>Filobasidiaceae</taxon>
        <taxon>Naganishia</taxon>
    </lineage>
</organism>
<accession>A0ACC2UYW7</accession>
<sequence length="809" mass="88455">MGSTSIPQRLTRTTRYFLFNFAGLDQIKRCMTKRQSGLPEGIAIKPKFERYSERQSSPDTPSFRKRAKPTFTSTKGTAVSSSIGSAHRSVIDTTPIDNDKANNMFSSRRYQALPTSTSGAGGQRRRGVSPMKKYIIIGGLSVFACILLLGGRHVATTSPSLVSQTQGSAMAGDDGALEDIWDDNGLEEESEAFHSPPFNPAGSNPNDYEDDIAEDEDEEETFHILPIGDVDEAFNSGSNQDSSDFENDSSSGTIDDQDPHREILSDEYADEDAVDSELTEGHTTESVDEINEGEMDEGLTASEEFTPATGPTSFETDPNPESSTYCSEPHNPDSPLIQYALVIDAGSTGSRIHVYKFNNCGPSSALEYETFKAVQPGLSSFARDPTAAAASLDSLMEEAVRVVPESLHHCSPIEVKATAGLRLLPGNEGQAILEEVRVRLESDWPFALGKDENAIEIMDGKDEGKFRQTLILIFWLPKGVYAWITANYLLGKIGSGTKAHVDSTIAVMDLGGASTQIVFEPLFAQDSSVQMAEGDHKYHLNFGGRDFQLYQHSYLGYGLMRARRSVNNLVAFTWSFLQPGGDMSAVEWDEMEEQVEIPNPCFASGMTKRVLLDPPGRKQVNVTMVGTGGGYEACNRVVEMVMAKDAVCEVKPCSFNGVYQPSILDTFPSGQLLALSYFTDRIQPLLPAFTHSSKATAADDEGDQATTVSVSDTKMLTLSTLHRMAKDVCAGPKTWRKRWGKDREAMAELEDRPEYCLDLTFMHALLGLGYELTEDRELVVEKKLRGVELGWALGAGIALLEKATLTCTA</sequence>
<dbReference type="Proteomes" id="UP001227268">
    <property type="component" value="Unassembled WGS sequence"/>
</dbReference>
<reference evidence="1" key="1">
    <citation type="submission" date="2023-04" db="EMBL/GenBank/DDBJ databases">
        <title>Draft Genome sequencing of Naganishia species isolated from polar environments using Oxford Nanopore Technology.</title>
        <authorList>
            <person name="Leo P."/>
            <person name="Venkateswaran K."/>
        </authorList>
    </citation>
    <scope>NUCLEOTIDE SEQUENCE</scope>
    <source>
        <strain evidence="1">MNA-CCFEE 5423</strain>
    </source>
</reference>
<evidence type="ECO:0000313" key="1">
    <source>
        <dbReference type="EMBL" id="KAJ9092028.1"/>
    </source>
</evidence>
<comment type="caution">
    <text evidence="1">The sequence shown here is derived from an EMBL/GenBank/DDBJ whole genome shotgun (WGS) entry which is preliminary data.</text>
</comment>
<evidence type="ECO:0000313" key="2">
    <source>
        <dbReference type="Proteomes" id="UP001227268"/>
    </source>
</evidence>
<name>A0ACC2UYW7_9TREE</name>
<protein>
    <submittedName>
        <fullName evidence="1">Uncharacterized protein</fullName>
    </submittedName>
</protein>
<dbReference type="EMBL" id="JASBWT010000043">
    <property type="protein sequence ID" value="KAJ9092028.1"/>
    <property type="molecule type" value="Genomic_DNA"/>
</dbReference>
<keyword evidence="2" id="KW-1185">Reference proteome</keyword>
<gene>
    <name evidence="1" type="ORF">QFC21_007008</name>
</gene>